<proteinExistence type="predicted"/>
<dbReference type="NCBIfam" id="TIGR01439">
    <property type="entry name" value="lp_hng_hel_AbrB"/>
    <property type="match status" value="1"/>
</dbReference>
<organism evidence="2 3">
    <name type="scientific">Pyrolobus fumarii (strain DSM 11204 / 1A)</name>
    <dbReference type="NCBI Taxonomy" id="694429"/>
    <lineage>
        <taxon>Archaea</taxon>
        <taxon>Thermoproteota</taxon>
        <taxon>Thermoprotei</taxon>
        <taxon>Desulfurococcales</taxon>
        <taxon>Pyrodictiaceae</taxon>
        <taxon>Pyrolobus</taxon>
    </lineage>
</organism>
<dbReference type="Gene3D" id="2.10.260.10">
    <property type="match status" value="1"/>
</dbReference>
<evidence type="ECO:0000259" key="1">
    <source>
        <dbReference type="PROSITE" id="PS51740"/>
    </source>
</evidence>
<dbReference type="eggNOG" id="arCOG00820">
    <property type="taxonomic scope" value="Archaea"/>
</dbReference>
<dbReference type="STRING" id="694429.Pyrfu_1857"/>
<dbReference type="AlphaFoldDB" id="G0ECZ0"/>
<dbReference type="Pfam" id="PF04014">
    <property type="entry name" value="MazE_antitoxin"/>
    <property type="match status" value="1"/>
</dbReference>
<dbReference type="GO" id="GO:0003677">
    <property type="term" value="F:DNA binding"/>
    <property type="evidence" value="ECO:0007669"/>
    <property type="project" value="InterPro"/>
</dbReference>
<dbReference type="KEGG" id="pfm:Pyrfu_1857"/>
<sequence length="76" mass="8688">MVWQVRLGRKFAVYLPREVVEKLGLREGDKFEVRIANGEIVLKPVPKLLKKRGIWAEVDLEDVERVGEELSEAGLS</sequence>
<evidence type="ECO:0000313" key="2">
    <source>
        <dbReference type="EMBL" id="AEM39710.1"/>
    </source>
</evidence>
<dbReference type="EMBL" id="CP002838">
    <property type="protein sequence ID" value="AEM39710.1"/>
    <property type="molecule type" value="Genomic_DNA"/>
</dbReference>
<accession>G0ECZ0</accession>
<dbReference type="Proteomes" id="UP000001037">
    <property type="component" value="Chromosome"/>
</dbReference>
<keyword evidence="3" id="KW-1185">Reference proteome</keyword>
<dbReference type="SUPFAM" id="SSF89447">
    <property type="entry name" value="AbrB/MazE/MraZ-like"/>
    <property type="match status" value="1"/>
</dbReference>
<dbReference type="PROSITE" id="PS51740">
    <property type="entry name" value="SPOVT_ABRB"/>
    <property type="match status" value="1"/>
</dbReference>
<dbReference type="InterPro" id="IPR037914">
    <property type="entry name" value="SpoVT-AbrB_sf"/>
</dbReference>
<reference evidence="2 3" key="1">
    <citation type="journal article" date="2011" name="Stand. Genomic Sci.">
        <title>Complete genome sequence of the hyperthermophilic chemolithoautotroph Pyrolobus fumarii type strain (1A).</title>
        <authorList>
            <person name="Anderson I."/>
            <person name="Goker M."/>
            <person name="Nolan M."/>
            <person name="Lucas S."/>
            <person name="Hammon N."/>
            <person name="Deshpande S."/>
            <person name="Cheng J.F."/>
            <person name="Tapia R."/>
            <person name="Han C."/>
            <person name="Goodwin L."/>
            <person name="Pitluck S."/>
            <person name="Huntemann M."/>
            <person name="Liolios K."/>
            <person name="Ivanova N."/>
            <person name="Pagani I."/>
            <person name="Mavromatis K."/>
            <person name="Ovchinikova G."/>
            <person name="Pati A."/>
            <person name="Chen A."/>
            <person name="Palaniappan K."/>
            <person name="Land M."/>
            <person name="Hauser L."/>
            <person name="Brambilla E.M."/>
            <person name="Huber H."/>
            <person name="Yasawong M."/>
            <person name="Rohde M."/>
            <person name="Spring S."/>
            <person name="Abt B."/>
            <person name="Sikorski J."/>
            <person name="Wirth R."/>
            <person name="Detter J.C."/>
            <person name="Woyke T."/>
            <person name="Bristow J."/>
            <person name="Eisen J.A."/>
            <person name="Markowitz V."/>
            <person name="Hugenholtz P."/>
            <person name="Kyrpides N.C."/>
            <person name="Klenk H.P."/>
            <person name="Lapidus A."/>
        </authorList>
    </citation>
    <scope>NUCLEOTIDE SEQUENCE [LARGE SCALE GENOMIC DNA]</scope>
    <source>
        <strain evidence="3">DSM 11204 / 1A</strain>
    </source>
</reference>
<gene>
    <name evidence="2" type="ordered locus">Pyrfu_1857</name>
</gene>
<feature type="domain" description="SpoVT-AbrB" evidence="1">
    <location>
        <begin position="2"/>
        <end position="47"/>
    </location>
</feature>
<evidence type="ECO:0000313" key="3">
    <source>
        <dbReference type="Proteomes" id="UP000001037"/>
    </source>
</evidence>
<dbReference type="HOGENOM" id="CLU_158484_3_2_2"/>
<name>G0ECZ0_PYRF1</name>
<dbReference type="InParanoid" id="G0ECZ0"/>
<protein>
    <submittedName>
        <fullName evidence="2">Transcriptional regulator, AbrB family</fullName>
    </submittedName>
</protein>
<dbReference type="InterPro" id="IPR007159">
    <property type="entry name" value="SpoVT-AbrB_dom"/>
</dbReference>
<dbReference type="SMART" id="SM00966">
    <property type="entry name" value="SpoVT_AbrB"/>
    <property type="match status" value="1"/>
</dbReference>